<evidence type="ECO:0008006" key="3">
    <source>
        <dbReference type="Google" id="ProtNLM"/>
    </source>
</evidence>
<reference evidence="2" key="2">
    <citation type="submission" date="2020-07" db="EMBL/GenBank/DDBJ databases">
        <authorList>
            <person name="Vera ALvarez R."/>
            <person name="Arias-Moreno D.M."/>
            <person name="Jimenez-Jacinto V."/>
            <person name="Jimenez-Bremont J.F."/>
            <person name="Swaminathan K."/>
            <person name="Moose S.P."/>
            <person name="Guerrero-Gonzalez M.L."/>
            <person name="Marino-Ramirez L."/>
            <person name="Landsman D."/>
            <person name="Rodriguez-Kessler M."/>
            <person name="Delgado-Sanchez P."/>
        </authorList>
    </citation>
    <scope>NUCLEOTIDE SEQUENCE</scope>
    <source>
        <tissue evidence="2">Cladode</tissue>
    </source>
</reference>
<keyword evidence="1" id="KW-0732">Signal</keyword>
<protein>
    <recommendedName>
        <fullName evidence="3">Secreted protein</fullName>
    </recommendedName>
</protein>
<feature type="chain" id="PRO_5027826822" description="Secreted protein" evidence="1">
    <location>
        <begin position="25"/>
        <end position="167"/>
    </location>
</feature>
<dbReference type="AlphaFoldDB" id="A0A7C8ZEF7"/>
<accession>A0A7C8ZEF7</accession>
<dbReference type="EMBL" id="GISG01123363">
    <property type="protein sequence ID" value="MBA4641252.1"/>
    <property type="molecule type" value="Transcribed_RNA"/>
</dbReference>
<feature type="signal peptide" evidence="1">
    <location>
        <begin position="1"/>
        <end position="24"/>
    </location>
</feature>
<reference evidence="2" key="1">
    <citation type="journal article" date="2013" name="J. Plant Res.">
        <title>Effect of fungi and light on seed germination of three Opuntia species from semiarid lands of central Mexico.</title>
        <authorList>
            <person name="Delgado-Sanchez P."/>
            <person name="Jimenez-Bremont J.F."/>
            <person name="Guerrero-Gonzalez Mde L."/>
            <person name="Flores J."/>
        </authorList>
    </citation>
    <scope>NUCLEOTIDE SEQUENCE</scope>
    <source>
        <tissue evidence="2">Cladode</tissue>
    </source>
</reference>
<sequence>MYLGLLLPLSSVFSVLLDFGVLEADIDELEVDVSSRRCFEFGSENPTLNLLLCFGEILERGDMHGISGPRTSSISLLSHGFVAIHRSNQLQPKLLFSSFGGWAGVTGFFFRGVNRGLALSCCVESEYEIALSLLMAASCLICSFDLTSSALPLISHHPSSACLTGST</sequence>
<proteinExistence type="predicted"/>
<organism evidence="2">
    <name type="scientific">Opuntia streptacantha</name>
    <name type="common">Prickly pear cactus</name>
    <name type="synonym">Opuntia cardona</name>
    <dbReference type="NCBI Taxonomy" id="393608"/>
    <lineage>
        <taxon>Eukaryota</taxon>
        <taxon>Viridiplantae</taxon>
        <taxon>Streptophyta</taxon>
        <taxon>Embryophyta</taxon>
        <taxon>Tracheophyta</taxon>
        <taxon>Spermatophyta</taxon>
        <taxon>Magnoliopsida</taxon>
        <taxon>eudicotyledons</taxon>
        <taxon>Gunneridae</taxon>
        <taxon>Pentapetalae</taxon>
        <taxon>Caryophyllales</taxon>
        <taxon>Cactineae</taxon>
        <taxon>Cactaceae</taxon>
        <taxon>Opuntioideae</taxon>
        <taxon>Opuntia</taxon>
    </lineage>
</organism>
<evidence type="ECO:0000256" key="1">
    <source>
        <dbReference type="SAM" id="SignalP"/>
    </source>
</evidence>
<evidence type="ECO:0000313" key="2">
    <source>
        <dbReference type="EMBL" id="MBA4641252.1"/>
    </source>
</evidence>
<name>A0A7C8ZEF7_OPUST</name>